<feature type="compositionally biased region" description="Low complexity" evidence="1">
    <location>
        <begin position="27"/>
        <end position="37"/>
    </location>
</feature>
<evidence type="ECO:0000256" key="1">
    <source>
        <dbReference type="SAM" id="MobiDB-lite"/>
    </source>
</evidence>
<keyword evidence="3" id="KW-1185">Reference proteome</keyword>
<dbReference type="InterPro" id="IPR021377">
    <property type="entry name" value="DUF3006"/>
</dbReference>
<protein>
    <submittedName>
        <fullName evidence="2">DUF3006 domain-containing protein</fullName>
    </submittedName>
</protein>
<evidence type="ECO:0000313" key="3">
    <source>
        <dbReference type="Proteomes" id="UP001276150"/>
    </source>
</evidence>
<dbReference type="RefSeq" id="WP_317641179.1">
    <property type="nucleotide sequence ID" value="NZ_JAPMIV010000037.1"/>
</dbReference>
<accession>A0ABU4DVZ1</accession>
<proteinExistence type="predicted"/>
<dbReference type="Pfam" id="PF11213">
    <property type="entry name" value="DUF3006"/>
    <property type="match status" value="1"/>
</dbReference>
<sequence>MKKVEMKKAAHPLELDSQNPAGTLPAQLQPEQPQPESQQERWTVDGIEDSPHGPLARLEREDGSTFDLPLRMLPGGLREGDLLAVHDGPDGATARILVGETMTRHEAMQTTLDAENGEITV</sequence>
<comment type="caution">
    <text evidence="2">The sequence shown here is derived from an EMBL/GenBank/DDBJ whole genome shotgun (WGS) entry which is preliminary data.</text>
</comment>
<dbReference type="Proteomes" id="UP001276150">
    <property type="component" value="Unassembled WGS sequence"/>
</dbReference>
<reference evidence="2 3" key="1">
    <citation type="submission" date="2022-11" db="EMBL/GenBank/DDBJ databases">
        <title>Deinococcus ZS9-10, Low Temperature and Draught-tolerating, UV-resistant Bacteria from Continental Antarctica.</title>
        <authorList>
            <person name="Cheng L."/>
        </authorList>
    </citation>
    <scope>NUCLEOTIDE SEQUENCE [LARGE SCALE GENOMIC DNA]</scope>
    <source>
        <strain evidence="2 3">ZS9-10</strain>
    </source>
</reference>
<organism evidence="2 3">
    <name type="scientific">Deinococcus arenicola</name>
    <dbReference type="NCBI Taxonomy" id="2994950"/>
    <lineage>
        <taxon>Bacteria</taxon>
        <taxon>Thermotogati</taxon>
        <taxon>Deinococcota</taxon>
        <taxon>Deinococci</taxon>
        <taxon>Deinococcales</taxon>
        <taxon>Deinococcaceae</taxon>
        <taxon>Deinococcus</taxon>
    </lineage>
</organism>
<feature type="compositionally biased region" description="Basic and acidic residues" evidence="1">
    <location>
        <begin position="1"/>
        <end position="14"/>
    </location>
</feature>
<gene>
    <name evidence="2" type="ORF">ORD21_14620</name>
</gene>
<feature type="region of interest" description="Disordered" evidence="1">
    <location>
        <begin position="1"/>
        <end position="63"/>
    </location>
</feature>
<dbReference type="EMBL" id="JAPMIV010000037">
    <property type="protein sequence ID" value="MDV6375829.1"/>
    <property type="molecule type" value="Genomic_DNA"/>
</dbReference>
<evidence type="ECO:0000313" key="2">
    <source>
        <dbReference type="EMBL" id="MDV6375829.1"/>
    </source>
</evidence>
<name>A0ABU4DVZ1_9DEIO</name>